<evidence type="ECO:0000259" key="3">
    <source>
        <dbReference type="Pfam" id="PF03981"/>
    </source>
</evidence>
<gene>
    <name evidence="4" type="ORF">E6W36_11035</name>
</gene>
<feature type="domain" description="Ubiquinol-cytochrome c chaperone" evidence="3">
    <location>
        <begin position="34"/>
        <end position="174"/>
    </location>
</feature>
<evidence type="ECO:0000313" key="4">
    <source>
        <dbReference type="EMBL" id="QCI79846.1"/>
    </source>
</evidence>
<evidence type="ECO:0000256" key="1">
    <source>
        <dbReference type="ARBA" id="ARBA00006407"/>
    </source>
</evidence>
<reference evidence="5" key="1">
    <citation type="submission" date="2019-04" db="EMBL/GenBank/DDBJ databases">
        <title>Complete genome sequence of Sphingomonas sp. W1-2-3.</title>
        <authorList>
            <person name="Im W.T."/>
        </authorList>
    </citation>
    <scope>NUCLEOTIDE SEQUENCE [LARGE SCALE GENOMIC DNA]</scope>
    <source>
        <strain evidence="5">W1-2-3</strain>
    </source>
</reference>
<comment type="similarity">
    <text evidence="1">Belongs to the CBP3 family.</text>
</comment>
<evidence type="ECO:0000256" key="2">
    <source>
        <dbReference type="ARBA" id="ARBA00006436"/>
    </source>
</evidence>
<dbReference type="PANTHER" id="PTHR12184:SF1">
    <property type="entry name" value="UBIQUINOL-CYTOCHROME-C REDUCTASE COMPLEX ASSEMBLY FACTOR 1"/>
    <property type="match status" value="1"/>
</dbReference>
<dbReference type="AlphaFoldDB" id="A0A4D7CBM2"/>
<proteinExistence type="inferred from homology"/>
<comment type="similarity">
    <text evidence="2">Belongs to the UPF0174 family.</text>
</comment>
<organism evidence="4 5">
    <name type="scientific">Hankyongella ginsenosidimutans</name>
    <dbReference type="NCBI Taxonomy" id="1763828"/>
    <lineage>
        <taxon>Bacteria</taxon>
        <taxon>Pseudomonadati</taxon>
        <taxon>Pseudomonadota</taxon>
        <taxon>Alphaproteobacteria</taxon>
        <taxon>Sphingomonadales</taxon>
        <taxon>Sphingomonadaceae</taxon>
        <taxon>Hankyongella</taxon>
    </lineage>
</organism>
<dbReference type="Proteomes" id="UP000298714">
    <property type="component" value="Chromosome"/>
</dbReference>
<dbReference type="RefSeq" id="WP_222872683.1">
    <property type="nucleotide sequence ID" value="NZ_CP039704.1"/>
</dbReference>
<evidence type="ECO:0000313" key="5">
    <source>
        <dbReference type="Proteomes" id="UP000298714"/>
    </source>
</evidence>
<dbReference type="InterPro" id="IPR021150">
    <property type="entry name" value="Ubiq_cyt_c_chap"/>
</dbReference>
<keyword evidence="5" id="KW-1185">Reference proteome</keyword>
<protein>
    <submittedName>
        <fullName evidence="4">Ubiquinol-cytochrome C chaperone</fullName>
    </submittedName>
</protein>
<dbReference type="EMBL" id="CP039704">
    <property type="protein sequence ID" value="QCI79846.1"/>
    <property type="molecule type" value="Genomic_DNA"/>
</dbReference>
<name>A0A4D7CBM2_9SPHN</name>
<accession>A0A4D7CBM2</accession>
<dbReference type="Pfam" id="PF03981">
    <property type="entry name" value="Ubiq_cyt_C_chap"/>
    <property type="match status" value="1"/>
</dbReference>
<dbReference type="KEGG" id="hgn:E6W36_11035"/>
<dbReference type="PANTHER" id="PTHR12184">
    <property type="entry name" value="UBIQUINOL-CYTOCHROME C REDUCTASE COMPLEX ASSEMBLY FACTOR 1 FAMILY MEMBER"/>
    <property type="match status" value="1"/>
</dbReference>
<sequence length="175" mass="18657">MLGHLKAPPPPPRPAETLYAACTALAREPVLFRDGGVPDTLDGRFDALALAVSLAALRLDAAEDLPQPVRTGWQTALVERLIDDMDRTLREIGVGDMNVGKQVRAMAAAFSGRHLAYRAALLADDPVALNEALARNLYRGAPPAVEQQAAVAGWIAAMRARLAACATQDLLEGRL</sequence>
<dbReference type="InterPro" id="IPR007129">
    <property type="entry name" value="Ubiqinol_cyt_c_chaperone_CPB3"/>
</dbReference>